<evidence type="ECO:0000256" key="5">
    <source>
        <dbReference type="ARBA" id="ARBA00022787"/>
    </source>
</evidence>
<keyword evidence="6" id="KW-0653">Protein transport</keyword>
<evidence type="ECO:0000313" key="11">
    <source>
        <dbReference type="Proteomes" id="UP000092321"/>
    </source>
</evidence>
<evidence type="ECO:0000256" key="7">
    <source>
        <dbReference type="ARBA" id="ARBA00022989"/>
    </source>
</evidence>
<comment type="subcellular location">
    <subcellularLocation>
        <location evidence="1">Mitochondrion outer membrane</location>
        <topology evidence="1">Single-pass membrane protein</topology>
    </subcellularLocation>
</comment>
<keyword evidence="7" id="KW-1133">Transmembrane helix</keyword>
<evidence type="ECO:0000256" key="3">
    <source>
        <dbReference type="ARBA" id="ARBA00022448"/>
    </source>
</evidence>
<name>A0A1B7TBU9_9ASCO</name>
<gene>
    <name evidence="10" type="ORF">HANVADRAFT_53361</name>
</gene>
<keyword evidence="11" id="KW-1185">Reference proteome</keyword>
<evidence type="ECO:0000256" key="8">
    <source>
        <dbReference type="ARBA" id="ARBA00023128"/>
    </source>
</evidence>
<keyword evidence="3" id="KW-0813">Transport</keyword>
<evidence type="ECO:0000256" key="4">
    <source>
        <dbReference type="ARBA" id="ARBA00022692"/>
    </source>
</evidence>
<sequence>MAIKLPSFILSDESRDKISQIFQFGQKVAHFGWIPFVLYLGWKSTSNRPALLQLLTPLPSA</sequence>
<keyword evidence="5" id="KW-1000">Mitochondrion outer membrane</keyword>
<evidence type="ECO:0008006" key="12">
    <source>
        <dbReference type="Google" id="ProtNLM"/>
    </source>
</evidence>
<protein>
    <recommendedName>
        <fullName evidence="12">Tom7-domain-containing protein</fullName>
    </recommendedName>
</protein>
<dbReference type="GO" id="GO:0005742">
    <property type="term" value="C:mitochondrial outer membrane translocase complex"/>
    <property type="evidence" value="ECO:0007669"/>
    <property type="project" value="InterPro"/>
</dbReference>
<dbReference type="GO" id="GO:0030150">
    <property type="term" value="P:protein import into mitochondrial matrix"/>
    <property type="evidence" value="ECO:0007669"/>
    <property type="project" value="InterPro"/>
</dbReference>
<evidence type="ECO:0000256" key="1">
    <source>
        <dbReference type="ARBA" id="ARBA00004572"/>
    </source>
</evidence>
<comment type="similarity">
    <text evidence="2">Belongs to the Tom7 family.</text>
</comment>
<dbReference type="InterPro" id="IPR012621">
    <property type="entry name" value="Tom7"/>
</dbReference>
<organism evidence="10 11">
    <name type="scientific">Hanseniaspora valbyensis NRRL Y-1626</name>
    <dbReference type="NCBI Taxonomy" id="766949"/>
    <lineage>
        <taxon>Eukaryota</taxon>
        <taxon>Fungi</taxon>
        <taxon>Dikarya</taxon>
        <taxon>Ascomycota</taxon>
        <taxon>Saccharomycotina</taxon>
        <taxon>Saccharomycetes</taxon>
        <taxon>Saccharomycodales</taxon>
        <taxon>Saccharomycodaceae</taxon>
        <taxon>Hanseniaspora</taxon>
    </lineage>
</organism>
<dbReference type="AlphaFoldDB" id="A0A1B7TBU9"/>
<dbReference type="Proteomes" id="UP000092321">
    <property type="component" value="Unassembled WGS sequence"/>
</dbReference>
<proteinExistence type="inferred from homology"/>
<keyword evidence="9" id="KW-0472">Membrane</keyword>
<keyword evidence="8" id="KW-0496">Mitochondrion</keyword>
<evidence type="ECO:0000256" key="2">
    <source>
        <dbReference type="ARBA" id="ARBA00010917"/>
    </source>
</evidence>
<dbReference type="Pfam" id="PF08038">
    <property type="entry name" value="Tom7"/>
    <property type="match status" value="1"/>
</dbReference>
<keyword evidence="4" id="KW-0812">Transmembrane</keyword>
<reference evidence="11" key="1">
    <citation type="journal article" date="2016" name="Proc. Natl. Acad. Sci. U.S.A.">
        <title>Comparative genomics of biotechnologically important yeasts.</title>
        <authorList>
            <person name="Riley R."/>
            <person name="Haridas S."/>
            <person name="Wolfe K.H."/>
            <person name="Lopes M.R."/>
            <person name="Hittinger C.T."/>
            <person name="Goeker M."/>
            <person name="Salamov A.A."/>
            <person name="Wisecaver J.H."/>
            <person name="Long T.M."/>
            <person name="Calvey C.H."/>
            <person name="Aerts A.L."/>
            <person name="Barry K.W."/>
            <person name="Choi C."/>
            <person name="Clum A."/>
            <person name="Coughlan A.Y."/>
            <person name="Deshpande S."/>
            <person name="Douglass A.P."/>
            <person name="Hanson S.J."/>
            <person name="Klenk H.-P."/>
            <person name="LaButti K.M."/>
            <person name="Lapidus A."/>
            <person name="Lindquist E.A."/>
            <person name="Lipzen A.M."/>
            <person name="Meier-Kolthoff J.P."/>
            <person name="Ohm R.A."/>
            <person name="Otillar R.P."/>
            <person name="Pangilinan J.L."/>
            <person name="Peng Y."/>
            <person name="Rokas A."/>
            <person name="Rosa C.A."/>
            <person name="Scheuner C."/>
            <person name="Sibirny A.A."/>
            <person name="Slot J.C."/>
            <person name="Stielow J.B."/>
            <person name="Sun H."/>
            <person name="Kurtzman C.P."/>
            <person name="Blackwell M."/>
            <person name="Grigoriev I.V."/>
            <person name="Jeffries T.W."/>
        </authorList>
    </citation>
    <scope>NUCLEOTIDE SEQUENCE [LARGE SCALE GENOMIC DNA]</scope>
    <source>
        <strain evidence="11">NRRL Y-1626</strain>
    </source>
</reference>
<dbReference type="EMBL" id="LXPE01000022">
    <property type="protein sequence ID" value="OBA26200.1"/>
    <property type="molecule type" value="Genomic_DNA"/>
</dbReference>
<comment type="caution">
    <text evidence="10">The sequence shown here is derived from an EMBL/GenBank/DDBJ whole genome shotgun (WGS) entry which is preliminary data.</text>
</comment>
<evidence type="ECO:0000256" key="6">
    <source>
        <dbReference type="ARBA" id="ARBA00022927"/>
    </source>
</evidence>
<accession>A0A1B7TBU9</accession>
<evidence type="ECO:0000256" key="9">
    <source>
        <dbReference type="ARBA" id="ARBA00023136"/>
    </source>
</evidence>
<evidence type="ECO:0000313" key="10">
    <source>
        <dbReference type="EMBL" id="OBA26200.1"/>
    </source>
</evidence>
<dbReference type="OrthoDB" id="284357at2759"/>